<keyword evidence="11" id="KW-0503">Monooxygenase</keyword>
<dbReference type="AlphaFoldDB" id="A0AAD7B7P7"/>
<dbReference type="GO" id="GO:0005506">
    <property type="term" value="F:iron ion binding"/>
    <property type="evidence" value="ECO:0007669"/>
    <property type="project" value="InterPro"/>
</dbReference>
<dbReference type="GO" id="GO:0004497">
    <property type="term" value="F:monooxygenase activity"/>
    <property type="evidence" value="ECO:0007669"/>
    <property type="project" value="UniProtKB-KW"/>
</dbReference>
<organism evidence="14 15">
    <name type="scientific">Roridomyces roridus</name>
    <dbReference type="NCBI Taxonomy" id="1738132"/>
    <lineage>
        <taxon>Eukaryota</taxon>
        <taxon>Fungi</taxon>
        <taxon>Dikarya</taxon>
        <taxon>Basidiomycota</taxon>
        <taxon>Agaricomycotina</taxon>
        <taxon>Agaricomycetes</taxon>
        <taxon>Agaricomycetidae</taxon>
        <taxon>Agaricales</taxon>
        <taxon>Marasmiineae</taxon>
        <taxon>Mycenaceae</taxon>
        <taxon>Roridomyces</taxon>
    </lineage>
</organism>
<evidence type="ECO:0000256" key="6">
    <source>
        <dbReference type="ARBA" id="ARBA00022692"/>
    </source>
</evidence>
<evidence type="ECO:0000256" key="5">
    <source>
        <dbReference type="ARBA" id="ARBA00022617"/>
    </source>
</evidence>
<evidence type="ECO:0000256" key="9">
    <source>
        <dbReference type="ARBA" id="ARBA00023002"/>
    </source>
</evidence>
<comment type="pathway">
    <text evidence="3">Secondary metabolite biosynthesis; terpenoid biosynthesis.</text>
</comment>
<dbReference type="InterPro" id="IPR001128">
    <property type="entry name" value="Cyt_P450"/>
</dbReference>
<evidence type="ECO:0000256" key="10">
    <source>
        <dbReference type="ARBA" id="ARBA00023004"/>
    </source>
</evidence>
<proteinExistence type="inferred from homology"/>
<comment type="subcellular location">
    <subcellularLocation>
        <location evidence="2">Membrane</location>
    </subcellularLocation>
</comment>
<dbReference type="InterPro" id="IPR050121">
    <property type="entry name" value="Cytochrome_P450_monoxygenase"/>
</dbReference>
<dbReference type="PRINTS" id="PR00385">
    <property type="entry name" value="P450"/>
</dbReference>
<evidence type="ECO:0000256" key="7">
    <source>
        <dbReference type="ARBA" id="ARBA00022723"/>
    </source>
</evidence>
<keyword evidence="10 13" id="KW-0408">Iron</keyword>
<dbReference type="GO" id="GO:0016705">
    <property type="term" value="F:oxidoreductase activity, acting on paired donors, with incorporation or reduction of molecular oxygen"/>
    <property type="evidence" value="ECO:0007669"/>
    <property type="project" value="InterPro"/>
</dbReference>
<evidence type="ECO:0000256" key="3">
    <source>
        <dbReference type="ARBA" id="ARBA00004721"/>
    </source>
</evidence>
<evidence type="ECO:0000256" key="13">
    <source>
        <dbReference type="PIRSR" id="PIRSR602401-1"/>
    </source>
</evidence>
<evidence type="ECO:0000313" key="14">
    <source>
        <dbReference type="EMBL" id="KAJ7612286.1"/>
    </source>
</evidence>
<comment type="caution">
    <text evidence="14">The sequence shown here is derived from an EMBL/GenBank/DDBJ whole genome shotgun (WGS) entry which is preliminary data.</text>
</comment>
<keyword evidence="6" id="KW-0812">Transmembrane</keyword>
<dbReference type="GO" id="GO:0020037">
    <property type="term" value="F:heme binding"/>
    <property type="evidence" value="ECO:0007669"/>
    <property type="project" value="InterPro"/>
</dbReference>
<evidence type="ECO:0000256" key="8">
    <source>
        <dbReference type="ARBA" id="ARBA00022989"/>
    </source>
</evidence>
<evidence type="ECO:0000256" key="2">
    <source>
        <dbReference type="ARBA" id="ARBA00004370"/>
    </source>
</evidence>
<keyword evidence="9" id="KW-0560">Oxidoreductase</keyword>
<reference evidence="14" key="1">
    <citation type="submission" date="2023-03" db="EMBL/GenBank/DDBJ databases">
        <title>Massive genome expansion in bonnet fungi (Mycena s.s.) driven by repeated elements and novel gene families across ecological guilds.</title>
        <authorList>
            <consortium name="Lawrence Berkeley National Laboratory"/>
            <person name="Harder C.B."/>
            <person name="Miyauchi S."/>
            <person name="Viragh M."/>
            <person name="Kuo A."/>
            <person name="Thoen E."/>
            <person name="Andreopoulos B."/>
            <person name="Lu D."/>
            <person name="Skrede I."/>
            <person name="Drula E."/>
            <person name="Henrissat B."/>
            <person name="Morin E."/>
            <person name="Kohler A."/>
            <person name="Barry K."/>
            <person name="LaButti K."/>
            <person name="Morin E."/>
            <person name="Salamov A."/>
            <person name="Lipzen A."/>
            <person name="Mereny Z."/>
            <person name="Hegedus B."/>
            <person name="Baldrian P."/>
            <person name="Stursova M."/>
            <person name="Weitz H."/>
            <person name="Taylor A."/>
            <person name="Grigoriev I.V."/>
            <person name="Nagy L.G."/>
            <person name="Martin F."/>
            <person name="Kauserud H."/>
        </authorList>
    </citation>
    <scope>NUCLEOTIDE SEQUENCE</scope>
    <source>
        <strain evidence="14">9284</strain>
    </source>
</reference>
<dbReference type="Pfam" id="PF00067">
    <property type="entry name" value="p450"/>
    <property type="match status" value="1"/>
</dbReference>
<keyword evidence="15" id="KW-1185">Reference proteome</keyword>
<dbReference type="PRINTS" id="PR00463">
    <property type="entry name" value="EP450I"/>
</dbReference>
<name>A0AAD7B7P7_9AGAR</name>
<dbReference type="PANTHER" id="PTHR24305">
    <property type="entry name" value="CYTOCHROME P450"/>
    <property type="match status" value="1"/>
</dbReference>
<gene>
    <name evidence="14" type="ORF">FB45DRAFT_1065616</name>
</gene>
<feature type="binding site" description="axial binding residue" evidence="13">
    <location>
        <position position="463"/>
    </location>
    <ligand>
        <name>heme</name>
        <dbReference type="ChEBI" id="CHEBI:30413"/>
    </ligand>
    <ligandPart>
        <name>Fe</name>
        <dbReference type="ChEBI" id="CHEBI:18248"/>
    </ligandPart>
</feature>
<evidence type="ECO:0000313" key="15">
    <source>
        <dbReference type="Proteomes" id="UP001221142"/>
    </source>
</evidence>
<dbReference type="Gene3D" id="1.10.630.10">
    <property type="entry name" value="Cytochrome P450"/>
    <property type="match status" value="1"/>
</dbReference>
<keyword evidence="12" id="KW-0472">Membrane</keyword>
<dbReference type="EMBL" id="JARKIF010000031">
    <property type="protein sequence ID" value="KAJ7612286.1"/>
    <property type="molecule type" value="Genomic_DNA"/>
</dbReference>
<evidence type="ECO:0000256" key="1">
    <source>
        <dbReference type="ARBA" id="ARBA00001971"/>
    </source>
</evidence>
<comment type="similarity">
    <text evidence="4">Belongs to the cytochrome P450 family.</text>
</comment>
<comment type="cofactor">
    <cofactor evidence="1 13">
        <name>heme</name>
        <dbReference type="ChEBI" id="CHEBI:30413"/>
    </cofactor>
</comment>
<keyword evidence="8" id="KW-1133">Transmembrane helix</keyword>
<dbReference type="SUPFAM" id="SSF48264">
    <property type="entry name" value="Cytochrome P450"/>
    <property type="match status" value="1"/>
</dbReference>
<protein>
    <submittedName>
        <fullName evidence="14">Cytochrome P450</fullName>
    </submittedName>
</protein>
<keyword evidence="5 13" id="KW-0349">Heme</keyword>
<evidence type="ECO:0000256" key="12">
    <source>
        <dbReference type="ARBA" id="ARBA00023136"/>
    </source>
</evidence>
<dbReference type="InterPro" id="IPR036396">
    <property type="entry name" value="Cyt_P450_sf"/>
</dbReference>
<accession>A0AAD7B7P7</accession>
<dbReference type="Proteomes" id="UP001221142">
    <property type="component" value="Unassembled WGS sequence"/>
</dbReference>
<dbReference type="GO" id="GO:0016020">
    <property type="term" value="C:membrane"/>
    <property type="evidence" value="ECO:0007669"/>
    <property type="project" value="UniProtKB-SubCell"/>
</dbReference>
<evidence type="ECO:0000256" key="4">
    <source>
        <dbReference type="ARBA" id="ARBA00010617"/>
    </source>
</evidence>
<dbReference type="PANTHER" id="PTHR24305:SF166">
    <property type="entry name" value="CYTOCHROME P450 12A4, MITOCHONDRIAL-RELATED"/>
    <property type="match status" value="1"/>
</dbReference>
<dbReference type="InterPro" id="IPR002401">
    <property type="entry name" value="Cyt_P450_E_grp-I"/>
</dbReference>
<evidence type="ECO:0000256" key="11">
    <source>
        <dbReference type="ARBA" id="ARBA00023033"/>
    </source>
</evidence>
<keyword evidence="7 13" id="KW-0479">Metal-binding</keyword>
<sequence>MGLVFALTTLLGAAFLLCLRLLRRRSPIGFIPGPPSSSWLFGNGLDISVCNVWGQHEFDWQKKYGPVYRVKGCMGIDQLMVSDPHAVQHICTSSAFAMPPNVGHIRKTVFGKLSVLTVTGESHRRLRTALNPAFSSGSVRKLIPLLGNTATMLTSDLEKSLLPNTDTIDMSPILAKATLSAITEAVFGCSFTDLDDEQVSFLSDLFATFGPRRRAQFLVESLMQYLPPFSLDLFNLFTPAPIAATISSVQKMAQELGTRTLNQRLQSEREGLEMNDDLFGILAKQMSGKGGLSYNEILAQTLVLLVAGQDTTANTLTLALRELAKNPVFQQELRSEIHSNLVEGKLVGYDNLPLLNAFIKETLRVYPAEPLAERVAVEDTILPLKFPLTTTSGEQITALPIKKGQLVILALGSYQRLEAVWGEDAQEFRPQRWIDQTPSDSAESLRLGPYANLLTFLTGARTCLGWRFAVLEMQVLLCELVGKFSFALPKDDGVQIQHALTLMPLMPSGEKGSPMRVARVV</sequence>